<organism evidence="5 6">
    <name type="scientific">Cytospora chrysosperma</name>
    <name type="common">Cytospora canker fungus</name>
    <name type="synonym">Sphaeria chrysosperma</name>
    <dbReference type="NCBI Taxonomy" id="252740"/>
    <lineage>
        <taxon>Eukaryota</taxon>
        <taxon>Fungi</taxon>
        <taxon>Dikarya</taxon>
        <taxon>Ascomycota</taxon>
        <taxon>Pezizomycotina</taxon>
        <taxon>Sordariomycetes</taxon>
        <taxon>Sordariomycetidae</taxon>
        <taxon>Diaporthales</taxon>
        <taxon>Cytosporaceae</taxon>
        <taxon>Cytospora</taxon>
    </lineage>
</organism>
<reference evidence="5 6" key="1">
    <citation type="submission" date="2015-09" db="EMBL/GenBank/DDBJ databases">
        <title>Host preference determinants of Valsa canker pathogens revealed by comparative genomics.</title>
        <authorList>
            <person name="Yin Z."/>
            <person name="Huang L."/>
        </authorList>
    </citation>
    <scope>NUCLEOTIDE SEQUENCE [LARGE SCALE GENOMIC DNA]</scope>
    <source>
        <strain evidence="5 6">YSFL</strain>
    </source>
</reference>
<comment type="similarity">
    <text evidence="1 2">Belongs to the eIF-2B alpha/beta/delta subunits family.</text>
</comment>
<dbReference type="PANTHER" id="PTHR43475">
    <property type="entry name" value="METHYLTHIORIBOSE-1-PHOSPHATE ISOMERASE"/>
    <property type="match status" value="1"/>
</dbReference>
<dbReference type="Pfam" id="PF01008">
    <property type="entry name" value="IF-2B"/>
    <property type="match status" value="1"/>
</dbReference>
<dbReference type="InterPro" id="IPR000649">
    <property type="entry name" value="IF-2B-related"/>
</dbReference>
<dbReference type="Gene3D" id="3.90.79.10">
    <property type="entry name" value="Nucleoside Triphosphate Pyrophosphohydrolase"/>
    <property type="match status" value="1"/>
</dbReference>
<dbReference type="InterPro" id="IPR000086">
    <property type="entry name" value="NUDIX_hydrolase_dom"/>
</dbReference>
<dbReference type="PANTHER" id="PTHR43475:SF3">
    <property type="entry name" value="TRANSLATION INITIATION FACTOR EIF-2B SUBUNIT FAMILY PROTEIN (AFU_ORTHOLOGUE AFUA_2G14290)"/>
    <property type="match status" value="1"/>
</dbReference>
<dbReference type="Gene3D" id="3.40.50.10470">
    <property type="entry name" value="Translation initiation factor eif-2b, domain 2"/>
    <property type="match status" value="1"/>
</dbReference>
<comment type="caution">
    <text evidence="5">The sequence shown here is derived from an EMBL/GenBank/DDBJ whole genome shotgun (WGS) entry which is preliminary data.</text>
</comment>
<evidence type="ECO:0000313" key="5">
    <source>
        <dbReference type="EMBL" id="ROV92150.1"/>
    </source>
</evidence>
<gene>
    <name evidence="5" type="ORF">VSDG_07551</name>
</gene>
<accession>A0A423VMA8</accession>
<evidence type="ECO:0000256" key="1">
    <source>
        <dbReference type="ARBA" id="ARBA00007251"/>
    </source>
</evidence>
<dbReference type="SUPFAM" id="SSF100950">
    <property type="entry name" value="NagB/RpiA/CoA transferase-like"/>
    <property type="match status" value="1"/>
</dbReference>
<protein>
    <recommendedName>
        <fullName evidence="4">Nudix hydrolase domain-containing protein</fullName>
    </recommendedName>
</protein>
<sequence>MASTGGSSRSDGDKDTGKPPLEKRSVVSSFLYKFVDENGQVKPKVALFKRSGQVRSYQHRWAVISGSIDPDDPSPQAAAWREIQEETTLTRSSLELMRQGKSYVLPDESIGREWTIYPFAFRLKEEREGGKGERAIKLDWEHETWAWYDPMEIEDSERFGAVPRLAESLRRVWFEKDLGVDAGAVLTNGLDRLKNDYESGARQLASVALEILRDIVLKMDTCQPPEAWWSKVRFASWHIWKNGRESMGAAILSGLLSALKSIEDVIRLHKEQPVSKWRDFVVEELDRRIALSSKDAATAVSAAFTSFLRHEFAAKVESSRPIKILTVSESSTTKHALRSVIANTDISLDIRVLESRPLFEGVSLSSSLIQAISSSERSAVQPANEPGQPRKAPVPKLQVTLFTDASSALASEDVDVVLIGADRIAESGAVSNKTGSLPAVLSAKHISPGAKTVVLGETGKVAPPGAAAAHVVEDNGPTQLVRAWTADFNGERIRNAAGTLPLVPAGEQEHGQSHPNVPLGNNDAVVQVDIRNVLFEWVPPELVDDYVTEQGLWTVADILKKSETLGIEEERFFGDI</sequence>
<dbReference type="AlphaFoldDB" id="A0A423VMA8"/>
<feature type="region of interest" description="Disordered" evidence="3">
    <location>
        <begin position="1"/>
        <end position="22"/>
    </location>
</feature>
<dbReference type="OrthoDB" id="206213at2759"/>
<feature type="domain" description="Nudix hydrolase" evidence="4">
    <location>
        <begin position="22"/>
        <end position="176"/>
    </location>
</feature>
<dbReference type="GO" id="GO:0046523">
    <property type="term" value="F:S-methyl-5-thioribose-1-phosphate isomerase activity"/>
    <property type="evidence" value="ECO:0007669"/>
    <property type="project" value="TreeGrafter"/>
</dbReference>
<dbReference type="CDD" id="cd18872">
    <property type="entry name" value="NUDIX_eIF-2B"/>
    <property type="match status" value="1"/>
</dbReference>
<proteinExistence type="inferred from homology"/>
<evidence type="ECO:0000256" key="3">
    <source>
        <dbReference type="SAM" id="MobiDB-lite"/>
    </source>
</evidence>
<dbReference type="PROSITE" id="PS51462">
    <property type="entry name" value="NUDIX"/>
    <property type="match status" value="1"/>
</dbReference>
<dbReference type="EMBL" id="LJZO01000039">
    <property type="protein sequence ID" value="ROV92150.1"/>
    <property type="molecule type" value="Genomic_DNA"/>
</dbReference>
<dbReference type="SUPFAM" id="SSF55811">
    <property type="entry name" value="Nudix"/>
    <property type="match status" value="1"/>
</dbReference>
<name>A0A423VMA8_CYTCH</name>
<dbReference type="GO" id="GO:0019509">
    <property type="term" value="P:L-methionine salvage from methylthioadenosine"/>
    <property type="evidence" value="ECO:0007669"/>
    <property type="project" value="TreeGrafter"/>
</dbReference>
<keyword evidence="6" id="KW-1185">Reference proteome</keyword>
<dbReference type="Pfam" id="PF00293">
    <property type="entry name" value="NUDIX"/>
    <property type="match status" value="1"/>
</dbReference>
<evidence type="ECO:0000256" key="2">
    <source>
        <dbReference type="RuleBase" id="RU003814"/>
    </source>
</evidence>
<evidence type="ECO:0000313" key="6">
    <source>
        <dbReference type="Proteomes" id="UP000284375"/>
    </source>
</evidence>
<dbReference type="Proteomes" id="UP000284375">
    <property type="component" value="Unassembled WGS sequence"/>
</dbReference>
<dbReference type="InterPro" id="IPR015797">
    <property type="entry name" value="NUDIX_hydrolase-like_dom_sf"/>
</dbReference>
<dbReference type="InterPro" id="IPR042529">
    <property type="entry name" value="IF_2B-like_C"/>
</dbReference>
<dbReference type="STRING" id="252740.A0A423VMA8"/>
<feature type="compositionally biased region" description="Basic and acidic residues" evidence="3">
    <location>
        <begin position="10"/>
        <end position="22"/>
    </location>
</feature>
<evidence type="ECO:0000259" key="4">
    <source>
        <dbReference type="PROSITE" id="PS51462"/>
    </source>
</evidence>
<dbReference type="InterPro" id="IPR037171">
    <property type="entry name" value="NagB/RpiA_transferase-like"/>
</dbReference>